<protein>
    <submittedName>
        <fullName evidence="1">Uncharacterized protein</fullName>
    </submittedName>
</protein>
<evidence type="ECO:0000313" key="2">
    <source>
        <dbReference type="Proteomes" id="UP000823561"/>
    </source>
</evidence>
<organism evidence="1 2">
    <name type="scientific">Alosa alosa</name>
    <name type="common">allis shad</name>
    <dbReference type="NCBI Taxonomy" id="278164"/>
    <lineage>
        <taxon>Eukaryota</taxon>
        <taxon>Metazoa</taxon>
        <taxon>Chordata</taxon>
        <taxon>Craniata</taxon>
        <taxon>Vertebrata</taxon>
        <taxon>Euteleostomi</taxon>
        <taxon>Actinopterygii</taxon>
        <taxon>Neopterygii</taxon>
        <taxon>Teleostei</taxon>
        <taxon>Clupei</taxon>
        <taxon>Clupeiformes</taxon>
        <taxon>Clupeoidei</taxon>
        <taxon>Clupeidae</taxon>
        <taxon>Alosa</taxon>
    </lineage>
</organism>
<name>A0AAV6G8F1_9TELE</name>
<evidence type="ECO:0000313" key="1">
    <source>
        <dbReference type="EMBL" id="KAG5269742.1"/>
    </source>
</evidence>
<reference evidence="1" key="1">
    <citation type="submission" date="2020-10" db="EMBL/GenBank/DDBJ databases">
        <title>Chromosome-scale genome assembly of the Allis shad, Alosa alosa.</title>
        <authorList>
            <person name="Margot Z."/>
            <person name="Christophe K."/>
            <person name="Cabau C."/>
            <person name="Louis A."/>
            <person name="Berthelot C."/>
            <person name="Parey E."/>
            <person name="Roest Crollius H."/>
            <person name="Montfort J."/>
            <person name="Robinson-Rechavi M."/>
            <person name="Bucao C."/>
            <person name="Bouchez O."/>
            <person name="Gislard M."/>
            <person name="Lluch J."/>
            <person name="Milhes M."/>
            <person name="Lampietro C."/>
            <person name="Lopez Roques C."/>
            <person name="Donnadieu C."/>
            <person name="Braasch I."/>
            <person name="Desvignes T."/>
            <person name="Postlethwait J."/>
            <person name="Bobe J."/>
            <person name="Guiguen Y."/>
        </authorList>
    </citation>
    <scope>NUCLEOTIDE SEQUENCE</scope>
    <source>
        <strain evidence="1">M-15738</strain>
        <tissue evidence="1">Blood</tissue>
    </source>
</reference>
<dbReference type="AlphaFoldDB" id="A0AAV6G8F1"/>
<sequence length="79" mass="8678">MYSISLGKLDILIISMQKLLGEKTTTTSSHYNVIRKESLSECIITSDSEALHLMPGEGVKFCNAVAKGTVTVHNPHLYL</sequence>
<proteinExistence type="predicted"/>
<dbReference type="Proteomes" id="UP000823561">
    <property type="component" value="Chromosome 15"/>
</dbReference>
<dbReference type="EMBL" id="JADWDJ010000015">
    <property type="protein sequence ID" value="KAG5269742.1"/>
    <property type="molecule type" value="Genomic_DNA"/>
</dbReference>
<accession>A0AAV6G8F1</accession>
<keyword evidence="2" id="KW-1185">Reference proteome</keyword>
<comment type="caution">
    <text evidence="1">The sequence shown here is derived from an EMBL/GenBank/DDBJ whole genome shotgun (WGS) entry which is preliminary data.</text>
</comment>
<gene>
    <name evidence="1" type="ORF">AALO_G00205590</name>
</gene>